<reference evidence="1 2" key="1">
    <citation type="journal article" date="2020" name="ISME J.">
        <title>Comparative genomics reveals insights into cyanobacterial evolution and habitat adaptation.</title>
        <authorList>
            <person name="Chen M.Y."/>
            <person name="Teng W.K."/>
            <person name="Zhao L."/>
            <person name="Hu C.X."/>
            <person name="Zhou Y.K."/>
            <person name="Han B.P."/>
            <person name="Song L.R."/>
            <person name="Shu W.S."/>
        </authorList>
    </citation>
    <scope>NUCLEOTIDE SEQUENCE [LARGE SCALE GENOMIC DNA]</scope>
    <source>
        <strain evidence="1 2">FACHB-119</strain>
    </source>
</reference>
<dbReference type="EMBL" id="JACJSG010000005">
    <property type="protein sequence ID" value="MBD2499941.1"/>
    <property type="molecule type" value="Genomic_DNA"/>
</dbReference>
<protein>
    <submittedName>
        <fullName evidence="1">Uncharacterized protein</fullName>
    </submittedName>
</protein>
<dbReference type="RefSeq" id="WP_190467764.1">
    <property type="nucleotide sequence ID" value="NZ_JACJSG010000005.1"/>
</dbReference>
<evidence type="ECO:0000313" key="2">
    <source>
        <dbReference type="Proteomes" id="UP000661112"/>
    </source>
</evidence>
<organism evidence="1 2">
    <name type="scientific">Anabaena azotica FACHB-119</name>
    <dbReference type="NCBI Taxonomy" id="947527"/>
    <lineage>
        <taxon>Bacteria</taxon>
        <taxon>Bacillati</taxon>
        <taxon>Cyanobacteriota</taxon>
        <taxon>Cyanophyceae</taxon>
        <taxon>Nostocales</taxon>
        <taxon>Nostocaceae</taxon>
        <taxon>Anabaena</taxon>
        <taxon>Anabaena azotica</taxon>
    </lineage>
</organism>
<sequence>MIVIIKLTVGCVSPNNFVHIQGFSSSDAPYPTSILPAKRRRFIFSSWTTIAYNINQQSDVNG</sequence>
<comment type="caution">
    <text evidence="1">The sequence shown here is derived from an EMBL/GenBank/DDBJ whole genome shotgun (WGS) entry which is preliminary data.</text>
</comment>
<keyword evidence="2" id="KW-1185">Reference proteome</keyword>
<gene>
    <name evidence="1" type="ORF">H6G83_04790</name>
</gene>
<evidence type="ECO:0000313" key="1">
    <source>
        <dbReference type="EMBL" id="MBD2499941.1"/>
    </source>
</evidence>
<proteinExistence type="predicted"/>
<dbReference type="Proteomes" id="UP000661112">
    <property type="component" value="Unassembled WGS sequence"/>
</dbReference>
<name>A0ABR8D179_9NOST</name>
<accession>A0ABR8D179</accession>